<dbReference type="InterPro" id="IPR057736">
    <property type="entry name" value="SAF_PseI/NeuA/NeuB"/>
</dbReference>
<dbReference type="Proteomes" id="UP000000933">
    <property type="component" value="Chromosome"/>
</dbReference>
<dbReference type="InterPro" id="IPR036732">
    <property type="entry name" value="AFP_Neu5c_C_sf"/>
</dbReference>
<dbReference type="KEGG" id="srm:SRM_00696"/>
<dbReference type="InterPro" id="IPR013785">
    <property type="entry name" value="Aldolase_TIM"/>
</dbReference>
<dbReference type="AlphaFoldDB" id="D5H6G2"/>
<proteinExistence type="predicted"/>
<gene>
    <name evidence="2" type="primary">spsE</name>
    <name evidence="2" type="ordered locus">SRM_00696</name>
</gene>
<dbReference type="GO" id="GO:0050462">
    <property type="term" value="F:N-acetylneuraminate synthase activity"/>
    <property type="evidence" value="ECO:0007669"/>
    <property type="project" value="UniProtKB-EC"/>
</dbReference>
<dbReference type="EC" id="2.5.1.56" evidence="2"/>
<sequence>MPTLDQVLSGSQSERRPPYVVAEMACAHDGSVERALAITRTSSQADALQIQLFHAEELVVPKEVPTVRGFELAPESWKRVVQKARAADLDLWATVFDEEAVELALELEADVLKIHSTDLSNPFLLQSCAQTNLPLSLSVGGSTVSEIASAVRSLEDHGASNLVLTHGFQDLPTAPKDARLGFISTLDHLFPYPVGYQDHTDGGSDLAHTLPLAAIGLGAHVIEKHVTDDRSREGTDYISALGPEGFAQFVEKVNAVNGVFSGKRPDDFSEAEEEYRQSMKRRVVAGAEIPAGTTITEQRITLLRANDGIKANRLDVVLGRKSQRSLQPGEAITEDHLK</sequence>
<dbReference type="GO" id="GO:0047444">
    <property type="term" value="F:N-acylneuraminate-9-phosphate synthase activity"/>
    <property type="evidence" value="ECO:0007669"/>
    <property type="project" value="TreeGrafter"/>
</dbReference>
<dbReference type="SMART" id="SM00858">
    <property type="entry name" value="SAF"/>
    <property type="match status" value="1"/>
</dbReference>
<reference evidence="3" key="2">
    <citation type="submission" date="2010-04" db="EMBL/GenBank/DDBJ databases">
        <title>Genome sequence of Salinibacter ruber M8.</title>
        <authorList>
            <consortium name="Genoscope"/>
        </authorList>
    </citation>
    <scope>NUCLEOTIDE SEQUENCE [LARGE SCALE GENOMIC DNA]</scope>
    <source>
        <strain evidence="3">M8</strain>
    </source>
</reference>
<dbReference type="Gene3D" id="3.20.20.70">
    <property type="entry name" value="Aldolase class I"/>
    <property type="match status" value="1"/>
</dbReference>
<dbReference type="SUPFAM" id="SSF51569">
    <property type="entry name" value="Aldolase"/>
    <property type="match status" value="1"/>
</dbReference>
<dbReference type="InterPro" id="IPR013132">
    <property type="entry name" value="PseI/NeuA/B-like_N"/>
</dbReference>
<dbReference type="Pfam" id="PF03102">
    <property type="entry name" value="NeuB"/>
    <property type="match status" value="1"/>
</dbReference>
<dbReference type="InterPro" id="IPR006190">
    <property type="entry name" value="SAF_AFP_Neu5Ac"/>
</dbReference>
<keyword evidence="2" id="KW-0808">Transferase</keyword>
<dbReference type="PANTHER" id="PTHR42966">
    <property type="entry name" value="N-ACETYLNEURAMINATE SYNTHASE"/>
    <property type="match status" value="1"/>
</dbReference>
<protein>
    <submittedName>
        <fullName evidence="2">Sialic acid synthase</fullName>
        <ecNumber evidence="2">2.5.1.56</ecNumber>
    </submittedName>
</protein>
<dbReference type="HOGENOM" id="CLU_040465_0_0_10"/>
<evidence type="ECO:0000313" key="2">
    <source>
        <dbReference type="EMBL" id="CBH23617.1"/>
    </source>
</evidence>
<dbReference type="Gene3D" id="3.90.1210.10">
    <property type="entry name" value="Antifreeze-like/N-acetylneuraminic acid synthase C-terminal domain"/>
    <property type="match status" value="1"/>
</dbReference>
<dbReference type="InterPro" id="IPR051690">
    <property type="entry name" value="PseI-like"/>
</dbReference>
<organism evidence="2 3">
    <name type="scientific">Salinibacter ruber (strain M8)</name>
    <dbReference type="NCBI Taxonomy" id="761659"/>
    <lineage>
        <taxon>Bacteria</taxon>
        <taxon>Pseudomonadati</taxon>
        <taxon>Rhodothermota</taxon>
        <taxon>Rhodothermia</taxon>
        <taxon>Rhodothermales</taxon>
        <taxon>Salinibacteraceae</taxon>
        <taxon>Salinibacter</taxon>
    </lineage>
</organism>
<feature type="domain" description="AFP-like" evidence="1">
    <location>
        <begin position="282"/>
        <end position="338"/>
    </location>
</feature>
<accession>D5H6G2</accession>
<dbReference type="SUPFAM" id="SSF51269">
    <property type="entry name" value="AFP III-like domain"/>
    <property type="match status" value="1"/>
</dbReference>
<evidence type="ECO:0000313" key="3">
    <source>
        <dbReference type="Proteomes" id="UP000000933"/>
    </source>
</evidence>
<dbReference type="EMBL" id="FP565814">
    <property type="protein sequence ID" value="CBH23617.1"/>
    <property type="molecule type" value="Genomic_DNA"/>
</dbReference>
<dbReference type="InterPro" id="IPR013974">
    <property type="entry name" value="SAF"/>
</dbReference>
<dbReference type="CDD" id="cd11615">
    <property type="entry name" value="SAF_NeuB_like"/>
    <property type="match status" value="1"/>
</dbReference>
<reference evidence="2 3" key="1">
    <citation type="journal article" date="2010" name="ISME J.">
        <title>Fine-scale evolution: genomic, phenotypic and ecological differentiation in two coexisting Salinibacter ruber strains.</title>
        <authorList>
            <person name="Pena A."/>
            <person name="Teeling H."/>
            <person name="Huerta-Cepas J."/>
            <person name="Santos F."/>
            <person name="Yarza P."/>
            <person name="Brito-Echeverria J."/>
            <person name="Lucio M."/>
            <person name="Schmitt-Kopplin P."/>
            <person name="Meseguer I."/>
            <person name="Schenowitz C."/>
            <person name="Dossat C."/>
            <person name="Barbe V."/>
            <person name="Dopazo J."/>
            <person name="Rossello-Mora R."/>
            <person name="Schuler M."/>
            <person name="Glockner F.O."/>
            <person name="Amann R."/>
            <person name="Gabaldon T."/>
            <person name="Anton J."/>
        </authorList>
    </citation>
    <scope>NUCLEOTIDE SEQUENCE [LARGE SCALE GENOMIC DNA]</scope>
    <source>
        <strain evidence="2 3">M8</strain>
    </source>
</reference>
<dbReference type="GO" id="GO:0016051">
    <property type="term" value="P:carbohydrate biosynthetic process"/>
    <property type="evidence" value="ECO:0007669"/>
    <property type="project" value="InterPro"/>
</dbReference>
<dbReference type="PANTHER" id="PTHR42966:SF1">
    <property type="entry name" value="SIALIC ACID SYNTHASE"/>
    <property type="match status" value="1"/>
</dbReference>
<dbReference type="Pfam" id="PF08666">
    <property type="entry name" value="SAF"/>
    <property type="match status" value="1"/>
</dbReference>
<dbReference type="PROSITE" id="PS50844">
    <property type="entry name" value="AFP_LIKE"/>
    <property type="match status" value="1"/>
</dbReference>
<evidence type="ECO:0000259" key="1">
    <source>
        <dbReference type="PROSITE" id="PS50844"/>
    </source>
</evidence>
<name>D5H6G2_SALRM</name>